<evidence type="ECO:0000259" key="1">
    <source>
        <dbReference type="PROSITE" id="PS50943"/>
    </source>
</evidence>
<dbReference type="SMART" id="SM00530">
    <property type="entry name" value="HTH_XRE"/>
    <property type="match status" value="1"/>
</dbReference>
<dbReference type="InterPro" id="IPR010982">
    <property type="entry name" value="Lambda_DNA-bd_dom_sf"/>
</dbReference>
<feature type="domain" description="HTH cro/C1-type" evidence="1">
    <location>
        <begin position="20"/>
        <end position="76"/>
    </location>
</feature>
<dbReference type="GO" id="GO:0003677">
    <property type="term" value="F:DNA binding"/>
    <property type="evidence" value="ECO:0007669"/>
    <property type="project" value="InterPro"/>
</dbReference>
<name>A0A2T4N3G2_AERVE</name>
<dbReference type="CDD" id="cd00093">
    <property type="entry name" value="HTH_XRE"/>
    <property type="match status" value="1"/>
</dbReference>
<organism evidence="2 3">
    <name type="scientific">Aeromonas veronii</name>
    <dbReference type="NCBI Taxonomy" id="654"/>
    <lineage>
        <taxon>Bacteria</taxon>
        <taxon>Pseudomonadati</taxon>
        <taxon>Pseudomonadota</taxon>
        <taxon>Gammaproteobacteria</taxon>
        <taxon>Aeromonadales</taxon>
        <taxon>Aeromonadaceae</taxon>
        <taxon>Aeromonas</taxon>
    </lineage>
</organism>
<evidence type="ECO:0000313" key="3">
    <source>
        <dbReference type="Proteomes" id="UP000241986"/>
    </source>
</evidence>
<dbReference type="AlphaFoldDB" id="A0A2T4N3G2"/>
<dbReference type="SUPFAM" id="SSF47413">
    <property type="entry name" value="lambda repressor-like DNA-binding domains"/>
    <property type="match status" value="1"/>
</dbReference>
<dbReference type="RefSeq" id="WP_107683248.1">
    <property type="nucleotide sequence ID" value="NZ_JAOTPR010000018.1"/>
</dbReference>
<reference evidence="2 3" key="1">
    <citation type="submission" date="2018-03" db="EMBL/GenBank/DDBJ databases">
        <title>Aeromonas veronii whole genome sequencing and analysis.</title>
        <authorList>
            <person name="Xie H."/>
            <person name="Liu T."/>
            <person name="Wang K."/>
        </authorList>
    </citation>
    <scope>NUCLEOTIDE SEQUENCE [LARGE SCALE GENOMIC DNA]</scope>
    <source>
        <strain evidence="2 3">XH.VA.1</strain>
    </source>
</reference>
<sequence>MQPINLPSMGHLNHEARRRLRKLREALGLSRPKFAEILGIPPTTLKNYELGYREIGGGLLLVIANHNELNEHTSWLMTGTNPSPLLVTAADIRQCRQ</sequence>
<evidence type="ECO:0000313" key="2">
    <source>
        <dbReference type="EMBL" id="PTH81380.1"/>
    </source>
</evidence>
<accession>A0A2T4N3G2</accession>
<dbReference type="EMBL" id="PZKL01000022">
    <property type="protein sequence ID" value="PTH81380.1"/>
    <property type="molecule type" value="Genomic_DNA"/>
</dbReference>
<protein>
    <submittedName>
        <fullName evidence="2">Transcriptional regulator</fullName>
    </submittedName>
</protein>
<dbReference type="Proteomes" id="UP000241986">
    <property type="component" value="Unassembled WGS sequence"/>
</dbReference>
<dbReference type="Pfam" id="PF01381">
    <property type="entry name" value="HTH_3"/>
    <property type="match status" value="1"/>
</dbReference>
<dbReference type="InterPro" id="IPR001387">
    <property type="entry name" value="Cro/C1-type_HTH"/>
</dbReference>
<dbReference type="Gene3D" id="1.10.260.40">
    <property type="entry name" value="lambda repressor-like DNA-binding domains"/>
    <property type="match status" value="1"/>
</dbReference>
<proteinExistence type="predicted"/>
<gene>
    <name evidence="2" type="ORF">DAA48_09550</name>
</gene>
<comment type="caution">
    <text evidence="2">The sequence shown here is derived from an EMBL/GenBank/DDBJ whole genome shotgun (WGS) entry which is preliminary data.</text>
</comment>
<dbReference type="PROSITE" id="PS50943">
    <property type="entry name" value="HTH_CROC1"/>
    <property type="match status" value="1"/>
</dbReference>